<evidence type="ECO:0000256" key="3">
    <source>
        <dbReference type="ARBA" id="ARBA00022873"/>
    </source>
</evidence>
<comment type="pathway">
    <text evidence="2">Amine and polyamine biosynthesis; carnitine biosynthesis.</text>
</comment>
<dbReference type="Gene3D" id="3.60.130.10">
    <property type="entry name" value="Clavaminate synthase-like"/>
    <property type="match status" value="1"/>
</dbReference>
<organism evidence="6 7">
    <name type="scientific">Saitozyma podzolica</name>
    <dbReference type="NCBI Taxonomy" id="1890683"/>
    <lineage>
        <taxon>Eukaryota</taxon>
        <taxon>Fungi</taxon>
        <taxon>Dikarya</taxon>
        <taxon>Basidiomycota</taxon>
        <taxon>Agaricomycotina</taxon>
        <taxon>Tremellomycetes</taxon>
        <taxon>Tremellales</taxon>
        <taxon>Trimorphomycetaceae</taxon>
        <taxon>Saitozyma</taxon>
    </lineage>
</organism>
<dbReference type="InterPro" id="IPR042098">
    <property type="entry name" value="TauD-like_sf"/>
</dbReference>
<dbReference type="PANTHER" id="PTHR10696">
    <property type="entry name" value="GAMMA-BUTYROBETAINE HYDROXYLASE-RELATED"/>
    <property type="match status" value="1"/>
</dbReference>
<gene>
    <name evidence="6" type="ORF">EHS25_000475</name>
</gene>
<dbReference type="GO" id="GO:0016491">
    <property type="term" value="F:oxidoreductase activity"/>
    <property type="evidence" value="ECO:0007669"/>
    <property type="project" value="UniProtKB-KW"/>
</dbReference>
<evidence type="ECO:0000313" key="6">
    <source>
        <dbReference type="EMBL" id="RSH95388.1"/>
    </source>
</evidence>
<dbReference type="Proteomes" id="UP000279259">
    <property type="component" value="Unassembled WGS sequence"/>
</dbReference>
<evidence type="ECO:0000256" key="1">
    <source>
        <dbReference type="ARBA" id="ARBA00001961"/>
    </source>
</evidence>
<evidence type="ECO:0000256" key="4">
    <source>
        <dbReference type="ARBA" id="ARBA00023002"/>
    </source>
</evidence>
<name>A0A427YW82_9TREE</name>
<keyword evidence="3" id="KW-0124">Carnitine biosynthesis</keyword>
<sequence length="194" mass="21418">MSHGDLAYSTEGLPAHTDTTYFTDPAGLQIFHLLSHPPPGTGGTTLLVDAFSTAALLETLHPTLYDVLSRLRIPCHASGTPGTLMRPPLSQPVLRHDENSRLVQVRWNNEDRGVLGQGWQAEDVGTWYRAARCFEEQIRAPDAEYRVQLSPGTMVGEHASTPFTDSSHRQLASDARPIRVHWLTADVRRSDGKA</sequence>
<comment type="cofactor">
    <cofactor evidence="1">
        <name>L-ascorbate</name>
        <dbReference type="ChEBI" id="CHEBI:38290"/>
    </cofactor>
</comment>
<protein>
    <recommendedName>
        <fullName evidence="5">TauD/TfdA-like domain-containing protein</fullName>
    </recommendedName>
</protein>
<keyword evidence="7" id="KW-1185">Reference proteome</keyword>
<comment type="caution">
    <text evidence="6">The sequence shown here is derived from an EMBL/GenBank/DDBJ whole genome shotgun (WGS) entry which is preliminary data.</text>
</comment>
<dbReference type="PANTHER" id="PTHR10696:SF51">
    <property type="entry name" value="TRIMETHYLLYSINE DIOXYGENASE, MITOCHONDRIAL"/>
    <property type="match status" value="1"/>
</dbReference>
<proteinExistence type="predicted"/>
<dbReference type="Pfam" id="PF02668">
    <property type="entry name" value="TauD"/>
    <property type="match status" value="1"/>
</dbReference>
<evidence type="ECO:0000259" key="5">
    <source>
        <dbReference type="Pfam" id="PF02668"/>
    </source>
</evidence>
<dbReference type="GO" id="GO:0005739">
    <property type="term" value="C:mitochondrion"/>
    <property type="evidence" value="ECO:0007669"/>
    <property type="project" value="TreeGrafter"/>
</dbReference>
<dbReference type="EMBL" id="RSCD01000001">
    <property type="protein sequence ID" value="RSH95388.1"/>
    <property type="molecule type" value="Genomic_DNA"/>
</dbReference>
<evidence type="ECO:0000313" key="7">
    <source>
        <dbReference type="Proteomes" id="UP000279259"/>
    </source>
</evidence>
<reference evidence="6 7" key="1">
    <citation type="submission" date="2018-11" db="EMBL/GenBank/DDBJ databases">
        <title>Genome sequence of Saitozyma podzolica DSM 27192.</title>
        <authorList>
            <person name="Aliyu H."/>
            <person name="Gorte O."/>
            <person name="Ochsenreither K."/>
        </authorList>
    </citation>
    <scope>NUCLEOTIDE SEQUENCE [LARGE SCALE GENOMIC DNA]</scope>
    <source>
        <strain evidence="6 7">DSM 27192</strain>
    </source>
</reference>
<dbReference type="InterPro" id="IPR003819">
    <property type="entry name" value="TauD/TfdA-like"/>
</dbReference>
<dbReference type="OrthoDB" id="408743at2759"/>
<accession>A0A427YW82</accession>
<feature type="domain" description="TauD/TfdA-like" evidence="5">
    <location>
        <begin position="8"/>
        <end position="155"/>
    </location>
</feature>
<dbReference type="STRING" id="1890683.A0A427YW82"/>
<dbReference type="SUPFAM" id="SSF51197">
    <property type="entry name" value="Clavaminate synthase-like"/>
    <property type="match status" value="1"/>
</dbReference>
<evidence type="ECO:0000256" key="2">
    <source>
        <dbReference type="ARBA" id="ARBA00005022"/>
    </source>
</evidence>
<keyword evidence="4" id="KW-0560">Oxidoreductase</keyword>
<dbReference type="AlphaFoldDB" id="A0A427YW82"/>
<dbReference type="InterPro" id="IPR050411">
    <property type="entry name" value="AlphaKG_dependent_hydroxylases"/>
</dbReference>
<dbReference type="GO" id="GO:0045329">
    <property type="term" value="P:carnitine biosynthetic process"/>
    <property type="evidence" value="ECO:0007669"/>
    <property type="project" value="UniProtKB-KW"/>
</dbReference>